<feature type="transmembrane region" description="Helical" evidence="2">
    <location>
        <begin position="92"/>
        <end position="112"/>
    </location>
</feature>
<protein>
    <submittedName>
        <fullName evidence="3">Uncharacterized protein</fullName>
    </submittedName>
</protein>
<reference evidence="4" key="1">
    <citation type="journal article" date="2019" name="Int. J. Syst. Evol. Microbiol.">
        <title>The Global Catalogue of Microorganisms (GCM) 10K type strain sequencing project: providing services to taxonomists for standard genome sequencing and annotation.</title>
        <authorList>
            <consortium name="The Broad Institute Genomics Platform"/>
            <consortium name="The Broad Institute Genome Sequencing Center for Infectious Disease"/>
            <person name="Wu L."/>
            <person name="Ma J."/>
        </authorList>
    </citation>
    <scope>NUCLEOTIDE SEQUENCE [LARGE SCALE GENOMIC DNA]</scope>
    <source>
        <strain evidence="4">CGMCC 1.15474</strain>
    </source>
</reference>
<dbReference type="EMBL" id="JBHUIK010000007">
    <property type="protein sequence ID" value="MFD2216491.1"/>
    <property type="molecule type" value="Genomic_DNA"/>
</dbReference>
<evidence type="ECO:0000256" key="1">
    <source>
        <dbReference type="SAM" id="Coils"/>
    </source>
</evidence>
<evidence type="ECO:0000313" key="3">
    <source>
        <dbReference type="EMBL" id="MFD2216491.1"/>
    </source>
</evidence>
<evidence type="ECO:0000256" key="2">
    <source>
        <dbReference type="SAM" id="Phobius"/>
    </source>
</evidence>
<sequence length="394" mass="45714">MSEKLNYHGFLHNLAPKMDKVLDIFRTESTKDDIKSNWFGDLVLLIIKDLKKFYKPVTTVGKMKIANLTGLPIIGGAVASVITWFAELHWALIAGITLLVFVAIFLCLIPFYKDKMLNIYHPYFNLQAYKKYRPIEYELLNHTVYDKHFSYSGLAAYVTGVLTKQDEDSKIVQAITTQYNKQEENLKNEILELRNREQSAMDEYRDTIKELDLEIEVYESTVSYLVHLIDHIQKILLRISSDDFDYPDLAIISDFTLYEYQEGMKLKKIADVGTTAEFPKYIDLEREMHHPKIQSIIDVFNSTTSDMYHNQPEDGYEVVSYKMKMGKERNNTIWIISLQINKSVNERGLLLSVSNDIVDKRVIYKILLGLSRILYDKIEREEKKGAGSNVTSKI</sequence>
<keyword evidence="2" id="KW-0812">Transmembrane</keyword>
<proteinExistence type="predicted"/>
<dbReference type="RefSeq" id="WP_379053340.1">
    <property type="nucleotide sequence ID" value="NZ_JBHUIK010000007.1"/>
</dbReference>
<keyword evidence="4" id="KW-1185">Reference proteome</keyword>
<keyword evidence="1" id="KW-0175">Coiled coil</keyword>
<gene>
    <name evidence="3" type="ORF">ACFSKK_22705</name>
</gene>
<feature type="transmembrane region" description="Helical" evidence="2">
    <location>
        <begin position="65"/>
        <end position="86"/>
    </location>
</feature>
<feature type="coiled-coil region" evidence="1">
    <location>
        <begin position="172"/>
        <end position="221"/>
    </location>
</feature>
<keyword evidence="2" id="KW-0472">Membrane</keyword>
<keyword evidence="2" id="KW-1133">Transmembrane helix</keyword>
<dbReference type="Proteomes" id="UP001597318">
    <property type="component" value="Unassembled WGS sequence"/>
</dbReference>
<name>A0ABW5C5Z1_9BACI</name>
<organism evidence="3 4">
    <name type="scientific">Metabacillus endolithicus</name>
    <dbReference type="NCBI Taxonomy" id="1535204"/>
    <lineage>
        <taxon>Bacteria</taxon>
        <taxon>Bacillati</taxon>
        <taxon>Bacillota</taxon>
        <taxon>Bacilli</taxon>
        <taxon>Bacillales</taxon>
        <taxon>Bacillaceae</taxon>
        <taxon>Metabacillus</taxon>
    </lineage>
</organism>
<accession>A0ABW5C5Z1</accession>
<comment type="caution">
    <text evidence="3">The sequence shown here is derived from an EMBL/GenBank/DDBJ whole genome shotgun (WGS) entry which is preliminary data.</text>
</comment>
<evidence type="ECO:0000313" key="4">
    <source>
        <dbReference type="Proteomes" id="UP001597318"/>
    </source>
</evidence>